<dbReference type="AlphaFoldDB" id="A0A1L9U6P2"/>
<evidence type="ECO:0000313" key="2">
    <source>
        <dbReference type="Proteomes" id="UP000184499"/>
    </source>
</evidence>
<evidence type="ECO:0000313" key="1">
    <source>
        <dbReference type="EMBL" id="OJJ67341.1"/>
    </source>
</evidence>
<dbReference type="VEuPathDB" id="FungiDB:ASPBRDRAFT_47890"/>
<dbReference type="RefSeq" id="XP_067474590.1">
    <property type="nucleotide sequence ID" value="XM_067625974.1"/>
</dbReference>
<dbReference type="Proteomes" id="UP000184499">
    <property type="component" value="Unassembled WGS sequence"/>
</dbReference>
<name>A0A1L9U6P2_ASPBC</name>
<accession>A0A1L9U6P2</accession>
<dbReference type="EMBL" id="KV878694">
    <property type="protein sequence ID" value="OJJ67341.1"/>
    <property type="molecule type" value="Genomic_DNA"/>
</dbReference>
<organism evidence="1 2">
    <name type="scientific">Aspergillus brasiliensis (strain CBS 101740 / IMI 381727 / IBT 21946)</name>
    <dbReference type="NCBI Taxonomy" id="767769"/>
    <lineage>
        <taxon>Eukaryota</taxon>
        <taxon>Fungi</taxon>
        <taxon>Dikarya</taxon>
        <taxon>Ascomycota</taxon>
        <taxon>Pezizomycotina</taxon>
        <taxon>Eurotiomycetes</taxon>
        <taxon>Eurotiomycetidae</taxon>
        <taxon>Eurotiales</taxon>
        <taxon>Aspergillaceae</taxon>
        <taxon>Aspergillus</taxon>
        <taxon>Aspergillus subgen. Circumdati</taxon>
    </lineage>
</organism>
<keyword evidence="2" id="KW-1185">Reference proteome</keyword>
<dbReference type="GeneID" id="93578462"/>
<protein>
    <submittedName>
        <fullName evidence="1">Uncharacterized protein</fullName>
    </submittedName>
</protein>
<gene>
    <name evidence="1" type="ORF">ASPBRDRAFT_47890</name>
</gene>
<proteinExistence type="predicted"/>
<dbReference type="STRING" id="767769.A0A1L9U6P2"/>
<sequence>MGTDYVKWVHQLSEDCTWKDWDPELIKLSDERNLRNATTDDYNLPPFYNRGGKLLHHHG</sequence>
<reference evidence="2" key="1">
    <citation type="journal article" date="2017" name="Genome Biol.">
        <title>Comparative genomics reveals high biological diversity and specific adaptations in the industrially and medically important fungal genus Aspergillus.</title>
        <authorList>
            <person name="de Vries R.P."/>
            <person name="Riley R."/>
            <person name="Wiebenga A."/>
            <person name="Aguilar-Osorio G."/>
            <person name="Amillis S."/>
            <person name="Uchima C.A."/>
            <person name="Anderluh G."/>
            <person name="Asadollahi M."/>
            <person name="Askin M."/>
            <person name="Barry K."/>
            <person name="Battaglia E."/>
            <person name="Bayram O."/>
            <person name="Benocci T."/>
            <person name="Braus-Stromeyer S.A."/>
            <person name="Caldana C."/>
            <person name="Canovas D."/>
            <person name="Cerqueira G.C."/>
            <person name="Chen F."/>
            <person name="Chen W."/>
            <person name="Choi C."/>
            <person name="Clum A."/>
            <person name="Dos Santos R.A."/>
            <person name="Damasio A.R."/>
            <person name="Diallinas G."/>
            <person name="Emri T."/>
            <person name="Fekete E."/>
            <person name="Flipphi M."/>
            <person name="Freyberg S."/>
            <person name="Gallo A."/>
            <person name="Gournas C."/>
            <person name="Habgood R."/>
            <person name="Hainaut M."/>
            <person name="Harispe M.L."/>
            <person name="Henrissat B."/>
            <person name="Hilden K.S."/>
            <person name="Hope R."/>
            <person name="Hossain A."/>
            <person name="Karabika E."/>
            <person name="Karaffa L."/>
            <person name="Karanyi Z."/>
            <person name="Krasevec N."/>
            <person name="Kuo A."/>
            <person name="Kusch H."/>
            <person name="LaButti K."/>
            <person name="Lagendijk E.L."/>
            <person name="Lapidus A."/>
            <person name="Levasseur A."/>
            <person name="Lindquist E."/>
            <person name="Lipzen A."/>
            <person name="Logrieco A.F."/>
            <person name="MacCabe A."/>
            <person name="Maekelae M.R."/>
            <person name="Malavazi I."/>
            <person name="Melin P."/>
            <person name="Meyer V."/>
            <person name="Mielnichuk N."/>
            <person name="Miskei M."/>
            <person name="Molnar A.P."/>
            <person name="Mule G."/>
            <person name="Ngan C.Y."/>
            <person name="Orejas M."/>
            <person name="Orosz E."/>
            <person name="Ouedraogo J.P."/>
            <person name="Overkamp K.M."/>
            <person name="Park H.-S."/>
            <person name="Perrone G."/>
            <person name="Piumi F."/>
            <person name="Punt P.J."/>
            <person name="Ram A.F."/>
            <person name="Ramon A."/>
            <person name="Rauscher S."/>
            <person name="Record E."/>
            <person name="Riano-Pachon D.M."/>
            <person name="Robert V."/>
            <person name="Roehrig J."/>
            <person name="Ruller R."/>
            <person name="Salamov A."/>
            <person name="Salih N.S."/>
            <person name="Samson R.A."/>
            <person name="Sandor E."/>
            <person name="Sanguinetti M."/>
            <person name="Schuetze T."/>
            <person name="Sepcic K."/>
            <person name="Shelest E."/>
            <person name="Sherlock G."/>
            <person name="Sophianopoulou V."/>
            <person name="Squina F.M."/>
            <person name="Sun H."/>
            <person name="Susca A."/>
            <person name="Todd R.B."/>
            <person name="Tsang A."/>
            <person name="Unkles S.E."/>
            <person name="van de Wiele N."/>
            <person name="van Rossen-Uffink D."/>
            <person name="Oliveira J.V."/>
            <person name="Vesth T.C."/>
            <person name="Visser J."/>
            <person name="Yu J.-H."/>
            <person name="Zhou M."/>
            <person name="Andersen M.R."/>
            <person name="Archer D.B."/>
            <person name="Baker S.E."/>
            <person name="Benoit I."/>
            <person name="Brakhage A.A."/>
            <person name="Braus G.H."/>
            <person name="Fischer R."/>
            <person name="Frisvad J.C."/>
            <person name="Goldman G.H."/>
            <person name="Houbraken J."/>
            <person name="Oakley B."/>
            <person name="Pocsi I."/>
            <person name="Scazzocchio C."/>
            <person name="Seiboth B."/>
            <person name="vanKuyk P.A."/>
            <person name="Wortman J."/>
            <person name="Dyer P.S."/>
            <person name="Grigoriev I.V."/>
        </authorList>
    </citation>
    <scope>NUCLEOTIDE SEQUENCE [LARGE SCALE GENOMIC DNA]</scope>
    <source>
        <strain evidence="2">CBS 101740 / IMI 381727 / IBT 21946</strain>
    </source>
</reference>